<evidence type="ECO:0000313" key="4">
    <source>
        <dbReference type="EMBL" id="EPS68153.1"/>
    </source>
</evidence>
<accession>S8DY04</accession>
<keyword evidence="1 2" id="KW-0694">RNA-binding</keyword>
<comment type="caution">
    <text evidence="4">The sequence shown here is derived from an EMBL/GenBank/DDBJ whole genome shotgun (WGS) entry which is preliminary data.</text>
</comment>
<dbReference type="Gene3D" id="1.10.10.10">
    <property type="entry name" value="Winged helix-like DNA-binding domain superfamily/Winged helix DNA-binding domain"/>
    <property type="match status" value="1"/>
</dbReference>
<dbReference type="OrthoDB" id="340227at2759"/>
<evidence type="ECO:0000313" key="5">
    <source>
        <dbReference type="Proteomes" id="UP000015453"/>
    </source>
</evidence>
<dbReference type="Proteomes" id="UP000015453">
    <property type="component" value="Unassembled WGS sequence"/>
</dbReference>
<dbReference type="InterPro" id="IPR036390">
    <property type="entry name" value="WH_DNA-bd_sf"/>
</dbReference>
<dbReference type="GO" id="GO:0003723">
    <property type="term" value="F:RNA binding"/>
    <property type="evidence" value="ECO:0007669"/>
    <property type="project" value="UniProtKB-UniRule"/>
</dbReference>
<dbReference type="SMART" id="SM00715">
    <property type="entry name" value="LA"/>
    <property type="match status" value="1"/>
</dbReference>
<keyword evidence="5" id="KW-1185">Reference proteome</keyword>
<dbReference type="EMBL" id="AUSU01002756">
    <property type="protein sequence ID" value="EPS68153.1"/>
    <property type="molecule type" value="Genomic_DNA"/>
</dbReference>
<dbReference type="InterPro" id="IPR036388">
    <property type="entry name" value="WH-like_DNA-bd_sf"/>
</dbReference>
<dbReference type="InterPro" id="IPR006630">
    <property type="entry name" value="La_HTH"/>
</dbReference>
<feature type="domain" description="HTH La-type RNA-binding" evidence="3">
    <location>
        <begin position="37"/>
        <end position="126"/>
    </location>
</feature>
<dbReference type="InterPro" id="IPR045180">
    <property type="entry name" value="La_dom_prot"/>
</dbReference>
<dbReference type="SUPFAM" id="SSF46785">
    <property type="entry name" value="Winged helix' DNA-binding domain"/>
    <property type="match status" value="1"/>
</dbReference>
<evidence type="ECO:0000259" key="3">
    <source>
        <dbReference type="PROSITE" id="PS50961"/>
    </source>
</evidence>
<proteinExistence type="predicted"/>
<gene>
    <name evidence="4" type="ORF">M569_06620</name>
</gene>
<dbReference type="PANTHER" id="PTHR22792">
    <property type="entry name" value="LUPUS LA PROTEIN-RELATED"/>
    <property type="match status" value="1"/>
</dbReference>
<dbReference type="AlphaFoldDB" id="S8DY04"/>
<evidence type="ECO:0000256" key="1">
    <source>
        <dbReference type="ARBA" id="ARBA00022884"/>
    </source>
</evidence>
<feature type="non-terminal residue" evidence="4">
    <location>
        <position position="128"/>
    </location>
</feature>
<feature type="non-terminal residue" evidence="4">
    <location>
        <position position="1"/>
    </location>
</feature>
<dbReference type="PROSITE" id="PS50961">
    <property type="entry name" value="HTH_LA"/>
    <property type="match status" value="1"/>
</dbReference>
<sequence>TPGAVYFYNAPYPGAPRLSYNPYYVQYHMNTGVAVPPSPNVGLRAELVKQIEYYFSDLNLQGDSYLISLMDDEGWVPISCIADFNRVKRMNVEVPFILDALRVSETIEIQGEKIRRRGEWSKWVRPSR</sequence>
<protein>
    <recommendedName>
        <fullName evidence="3">HTH La-type RNA-binding domain-containing protein</fullName>
    </recommendedName>
</protein>
<dbReference type="Pfam" id="PF05383">
    <property type="entry name" value="La"/>
    <property type="match status" value="1"/>
</dbReference>
<evidence type="ECO:0000256" key="2">
    <source>
        <dbReference type="PROSITE-ProRule" id="PRU00332"/>
    </source>
</evidence>
<dbReference type="CDD" id="cd07323">
    <property type="entry name" value="LAM"/>
    <property type="match status" value="1"/>
</dbReference>
<dbReference type="PANTHER" id="PTHR22792:SF155">
    <property type="entry name" value="LA-RELATED PROTEIN 1C-LIKE"/>
    <property type="match status" value="1"/>
</dbReference>
<organism evidence="4 5">
    <name type="scientific">Genlisea aurea</name>
    <dbReference type="NCBI Taxonomy" id="192259"/>
    <lineage>
        <taxon>Eukaryota</taxon>
        <taxon>Viridiplantae</taxon>
        <taxon>Streptophyta</taxon>
        <taxon>Embryophyta</taxon>
        <taxon>Tracheophyta</taxon>
        <taxon>Spermatophyta</taxon>
        <taxon>Magnoliopsida</taxon>
        <taxon>eudicotyledons</taxon>
        <taxon>Gunneridae</taxon>
        <taxon>Pentapetalae</taxon>
        <taxon>asterids</taxon>
        <taxon>lamiids</taxon>
        <taxon>Lamiales</taxon>
        <taxon>Lentibulariaceae</taxon>
        <taxon>Genlisea</taxon>
    </lineage>
</organism>
<name>S8DY04_9LAMI</name>
<reference evidence="4 5" key="1">
    <citation type="journal article" date="2013" name="BMC Genomics">
        <title>The miniature genome of a carnivorous plant Genlisea aurea contains a low number of genes and short non-coding sequences.</title>
        <authorList>
            <person name="Leushkin E.V."/>
            <person name="Sutormin R.A."/>
            <person name="Nabieva E.R."/>
            <person name="Penin A.A."/>
            <person name="Kondrashov A.S."/>
            <person name="Logacheva M.D."/>
        </authorList>
    </citation>
    <scope>NUCLEOTIDE SEQUENCE [LARGE SCALE GENOMIC DNA]</scope>
</reference>